<keyword evidence="1" id="KW-0732">Signal</keyword>
<proteinExistence type="predicted"/>
<evidence type="ECO:0000256" key="1">
    <source>
        <dbReference type="SAM" id="SignalP"/>
    </source>
</evidence>
<feature type="signal peptide" evidence="1">
    <location>
        <begin position="1"/>
        <end position="23"/>
    </location>
</feature>
<dbReference type="EMBL" id="AP027271">
    <property type="protein sequence ID" value="BDX03309.1"/>
    <property type="molecule type" value="Genomic_DNA"/>
</dbReference>
<name>A0ABN6WNB5_9GAMM</name>
<keyword evidence="3" id="KW-1185">Reference proteome</keyword>
<protein>
    <submittedName>
        <fullName evidence="2">Uncharacterized protein</fullName>
    </submittedName>
</protein>
<dbReference type="Proteomes" id="UP001307608">
    <property type="component" value="Chromosome"/>
</dbReference>
<feature type="chain" id="PRO_5046848489" evidence="1">
    <location>
        <begin position="24"/>
        <end position="410"/>
    </location>
</feature>
<reference evidence="2 3" key="1">
    <citation type="submission" date="2023-01" db="EMBL/GenBank/DDBJ databases">
        <title>Complete genome sequence of Marinomonas pontica strain 200518_36.</title>
        <authorList>
            <person name="Ueki S."/>
            <person name="Gajardo G."/>
            <person name="Maruyama F."/>
        </authorList>
    </citation>
    <scope>NUCLEOTIDE SEQUENCE [LARGE SCALE GENOMIC DNA]</scope>
    <source>
        <strain evidence="2 3">200518_36</strain>
    </source>
</reference>
<gene>
    <name evidence="2" type="ORF">MACH16_20570</name>
</gene>
<sequence>MTKPTAYLCFSLVLGAASPVTLATPISAVIGLSDSQIVEASPAQSLTPISGTWQPLTKNFMPITHTQSGSVGNWLEEVGLKIRLEHKQRDLSFTGTLTKVDQNSRTVWLSINDRPTQFPLDDFYLIPLEKNTPKNEHNTIPYQVSYKTNQLTWSPQQSLIFENGQVTLSQQALISNNANTQIDIQNGLLHYSRRATPMLFKAERSSLAMSDAKPDIHYQDNEITYPLEDNTISIPAYSTTLIALPSHQSKIEQQTQKASLHTYSNTSGEIDLRFYNNVRFSLPSDGFPGEYNTFWKKGDLLIPSNSVVLNNVRAKSPLTIATNKSHDITGYLTLVSASSEKLPNTQVWKAIIENHSDQTHAYSIEHSMNGIVELLEGEQVTQPNAKSLLIEGKVKAGSINTVTYKVTLKN</sequence>
<evidence type="ECO:0000313" key="3">
    <source>
        <dbReference type="Proteomes" id="UP001307608"/>
    </source>
</evidence>
<organism evidence="2 3">
    <name type="scientific">Marinomonas pontica</name>
    <dbReference type="NCBI Taxonomy" id="264739"/>
    <lineage>
        <taxon>Bacteria</taxon>
        <taxon>Pseudomonadati</taxon>
        <taxon>Pseudomonadota</taxon>
        <taxon>Gammaproteobacteria</taxon>
        <taxon>Oceanospirillales</taxon>
        <taxon>Oceanospirillaceae</taxon>
        <taxon>Marinomonas</taxon>
    </lineage>
</organism>
<dbReference type="RefSeq" id="WP_338267712.1">
    <property type="nucleotide sequence ID" value="NZ_AP027271.1"/>
</dbReference>
<evidence type="ECO:0000313" key="2">
    <source>
        <dbReference type="EMBL" id="BDX03309.1"/>
    </source>
</evidence>
<accession>A0ABN6WNB5</accession>